<evidence type="ECO:0000313" key="2">
    <source>
        <dbReference type="EMBL" id="CAG9319032.1"/>
    </source>
</evidence>
<evidence type="ECO:0000313" key="3">
    <source>
        <dbReference type="Proteomes" id="UP001162131"/>
    </source>
</evidence>
<protein>
    <submittedName>
        <fullName evidence="2">Uncharacterized protein</fullName>
    </submittedName>
</protein>
<accession>A0AAU9J510</accession>
<evidence type="ECO:0000256" key="1">
    <source>
        <dbReference type="SAM" id="MobiDB-lite"/>
    </source>
</evidence>
<reference evidence="2" key="1">
    <citation type="submission" date="2021-09" db="EMBL/GenBank/DDBJ databases">
        <authorList>
            <consortium name="AG Swart"/>
            <person name="Singh M."/>
            <person name="Singh A."/>
            <person name="Seah K."/>
            <person name="Emmerich C."/>
        </authorList>
    </citation>
    <scope>NUCLEOTIDE SEQUENCE</scope>
    <source>
        <strain evidence="2">ATCC30299</strain>
    </source>
</reference>
<feature type="region of interest" description="Disordered" evidence="1">
    <location>
        <begin position="1"/>
        <end position="41"/>
    </location>
</feature>
<dbReference type="AlphaFoldDB" id="A0AAU9J510"/>
<feature type="compositionally biased region" description="Polar residues" evidence="1">
    <location>
        <begin position="65"/>
        <end position="90"/>
    </location>
</feature>
<name>A0AAU9J510_9CILI</name>
<dbReference type="Proteomes" id="UP001162131">
    <property type="component" value="Unassembled WGS sequence"/>
</dbReference>
<feature type="region of interest" description="Disordered" evidence="1">
    <location>
        <begin position="61"/>
        <end position="94"/>
    </location>
</feature>
<proteinExistence type="predicted"/>
<dbReference type="EMBL" id="CAJZBQ010000021">
    <property type="protein sequence ID" value="CAG9319032.1"/>
    <property type="molecule type" value="Genomic_DNA"/>
</dbReference>
<comment type="caution">
    <text evidence="2">The sequence shown here is derived from an EMBL/GenBank/DDBJ whole genome shotgun (WGS) entry which is preliminary data.</text>
</comment>
<sequence length="228" mass="26389">MIKKTPRGSKQNAMRVSFNHPKSKSYESFQSFSGKSYDKSENFDTYLMSDNTQKRLRSFLEGKSEQSLNSPRGTTSSFYNSHARTNTNDSPPLKKTFKYTRKEIELPQAIMVKLNRRLCPHTETYKMRRLKGLTLLTPSKSQKGTLRFNLNQNLKTAKKKVNYEDPPEEHLLLGSENLLSSLYSQSIRIQKYLKNKNSDSYQADKKLSVISEMITQQQSKLAKSFYSL</sequence>
<gene>
    <name evidence="2" type="ORF">BSTOLATCC_MIC22383</name>
</gene>
<keyword evidence="3" id="KW-1185">Reference proteome</keyword>
<organism evidence="2 3">
    <name type="scientific">Blepharisma stoltei</name>
    <dbReference type="NCBI Taxonomy" id="1481888"/>
    <lineage>
        <taxon>Eukaryota</taxon>
        <taxon>Sar</taxon>
        <taxon>Alveolata</taxon>
        <taxon>Ciliophora</taxon>
        <taxon>Postciliodesmatophora</taxon>
        <taxon>Heterotrichea</taxon>
        <taxon>Heterotrichida</taxon>
        <taxon>Blepharismidae</taxon>
        <taxon>Blepharisma</taxon>
    </lineage>
</organism>